<dbReference type="InterPro" id="IPR037185">
    <property type="entry name" value="EmrE-like"/>
</dbReference>
<feature type="transmembrane region" description="Helical" evidence="6">
    <location>
        <begin position="106"/>
        <end position="131"/>
    </location>
</feature>
<feature type="transmembrane region" description="Helical" evidence="6">
    <location>
        <begin position="353"/>
        <end position="370"/>
    </location>
</feature>
<dbReference type="Pfam" id="PF00892">
    <property type="entry name" value="EamA"/>
    <property type="match status" value="2"/>
</dbReference>
<feature type="domain" description="EamA" evidence="7">
    <location>
        <begin position="261"/>
        <end position="392"/>
    </location>
</feature>
<name>A0A1B9IPD1_9TREE</name>
<feature type="transmembrane region" description="Helical" evidence="6">
    <location>
        <begin position="143"/>
        <end position="162"/>
    </location>
</feature>
<evidence type="ECO:0000256" key="4">
    <source>
        <dbReference type="ARBA" id="ARBA00023136"/>
    </source>
</evidence>
<feature type="transmembrane region" description="Helical" evidence="6">
    <location>
        <begin position="258"/>
        <end position="278"/>
    </location>
</feature>
<keyword evidence="9" id="KW-1185">Reference proteome</keyword>
<proteinExistence type="predicted"/>
<evidence type="ECO:0000256" key="2">
    <source>
        <dbReference type="ARBA" id="ARBA00022692"/>
    </source>
</evidence>
<evidence type="ECO:0000313" key="8">
    <source>
        <dbReference type="EMBL" id="OCF57367.1"/>
    </source>
</evidence>
<feature type="region of interest" description="Disordered" evidence="5">
    <location>
        <begin position="401"/>
        <end position="505"/>
    </location>
</feature>
<dbReference type="PANTHER" id="PTHR22911">
    <property type="entry name" value="ACYL-MALONYL CONDENSING ENZYME-RELATED"/>
    <property type="match status" value="1"/>
</dbReference>
<dbReference type="InterPro" id="IPR000620">
    <property type="entry name" value="EamA_dom"/>
</dbReference>
<gene>
    <name evidence="8" type="ORF">L486_04824</name>
</gene>
<dbReference type="EMBL" id="KI669463">
    <property type="protein sequence ID" value="OCF57367.1"/>
    <property type="molecule type" value="Genomic_DNA"/>
</dbReference>
<feature type="compositionally biased region" description="Low complexity" evidence="5">
    <location>
        <begin position="477"/>
        <end position="494"/>
    </location>
</feature>
<feature type="region of interest" description="Disordered" evidence="5">
    <location>
        <begin position="231"/>
        <end position="251"/>
    </location>
</feature>
<dbReference type="SUPFAM" id="SSF103481">
    <property type="entry name" value="Multidrug resistance efflux transporter EmrE"/>
    <property type="match status" value="2"/>
</dbReference>
<keyword evidence="4 6" id="KW-0472">Membrane</keyword>
<feature type="transmembrane region" description="Helical" evidence="6">
    <location>
        <begin position="201"/>
        <end position="221"/>
    </location>
</feature>
<feature type="transmembrane region" description="Helical" evidence="6">
    <location>
        <begin position="78"/>
        <end position="100"/>
    </location>
</feature>
<evidence type="ECO:0000256" key="6">
    <source>
        <dbReference type="SAM" id="Phobius"/>
    </source>
</evidence>
<dbReference type="AlphaFoldDB" id="A0A1B9IPD1"/>
<accession>A0A1B9IPD1</accession>
<keyword evidence="2 6" id="KW-0812">Transmembrane</keyword>
<dbReference type="OrthoDB" id="306876at2759"/>
<feature type="transmembrane region" description="Helical" evidence="6">
    <location>
        <begin position="322"/>
        <end position="341"/>
    </location>
</feature>
<evidence type="ECO:0000256" key="5">
    <source>
        <dbReference type="SAM" id="MobiDB-lite"/>
    </source>
</evidence>
<dbReference type="STRING" id="1331196.A0A1B9IPD1"/>
<sequence>MSNFEQPIHAPIPVPVPLSPVSHKLPNHNLTNSNILTLDSPPSSGPLQLPHTSIPSPFLSKLYHRLPPTLVNFIDQNVGLTLVACAQLFFVLMSLTVKYFLSTTKISAFTLIFVRMSITSIFCFLSLVFIVKDKNPLLGPEGIRRLLLLRGFFGFMGLLGMYQALRGLTVSDAVTIQFLAPTLTALLGYLLLGEKLSFKEIIAGFCCLVGVVLVSRPSFILGNVDTPSAGGGGGTRLDLPPPPPGEGDTEGIQTPQRAVSVAWAFVNVFFTAVAYTTIRGIGDKAHALHSIGYFSYLCTICTGLYMLVNPKPTVFVESFRDFLFIITIGIFGFCAQTLLTLGLQREKAGRAGIALYTQVVISLVLEFLIWQTIPSFLSTLGTIIILTSALWATLSSTKPLPQATPTDPEALPFSRSPSPIPPPQSNRPTLRGEHYSYESVPTSEADNGGFIIGEGEEETASNGPSRKGSKDLLNVPSRSGSRRGSSASGRSDSLGFERTSGDDDR</sequence>
<feature type="domain" description="EamA" evidence="7">
    <location>
        <begin position="79"/>
        <end position="215"/>
    </location>
</feature>
<evidence type="ECO:0000259" key="7">
    <source>
        <dbReference type="Pfam" id="PF00892"/>
    </source>
</evidence>
<feature type="transmembrane region" description="Helical" evidence="6">
    <location>
        <begin position="174"/>
        <end position="192"/>
    </location>
</feature>
<evidence type="ECO:0000313" key="9">
    <source>
        <dbReference type="Proteomes" id="UP000092583"/>
    </source>
</evidence>
<dbReference type="Proteomes" id="UP000092583">
    <property type="component" value="Unassembled WGS sequence"/>
</dbReference>
<evidence type="ECO:0000256" key="3">
    <source>
        <dbReference type="ARBA" id="ARBA00022989"/>
    </source>
</evidence>
<dbReference type="PANTHER" id="PTHR22911:SF6">
    <property type="entry name" value="SOLUTE CARRIER FAMILY 35 MEMBER G1"/>
    <property type="match status" value="1"/>
</dbReference>
<feature type="transmembrane region" description="Helical" evidence="6">
    <location>
        <begin position="290"/>
        <end position="307"/>
    </location>
</feature>
<keyword evidence="3 6" id="KW-1133">Transmembrane helix</keyword>
<dbReference type="GO" id="GO:0016020">
    <property type="term" value="C:membrane"/>
    <property type="evidence" value="ECO:0007669"/>
    <property type="project" value="UniProtKB-SubCell"/>
</dbReference>
<organism evidence="8 9">
    <name type="scientific">Kwoniella mangroviensis CBS 10435</name>
    <dbReference type="NCBI Taxonomy" id="1331196"/>
    <lineage>
        <taxon>Eukaryota</taxon>
        <taxon>Fungi</taxon>
        <taxon>Dikarya</taxon>
        <taxon>Basidiomycota</taxon>
        <taxon>Agaricomycotina</taxon>
        <taxon>Tremellomycetes</taxon>
        <taxon>Tremellales</taxon>
        <taxon>Cryptococcaceae</taxon>
        <taxon>Kwoniella</taxon>
    </lineage>
</organism>
<protein>
    <submittedName>
        <fullName evidence="8">Integral membrane protein</fullName>
    </submittedName>
</protein>
<comment type="subcellular location">
    <subcellularLocation>
        <location evidence="1">Membrane</location>
        <topology evidence="1">Multi-pass membrane protein</topology>
    </subcellularLocation>
</comment>
<reference evidence="9" key="2">
    <citation type="submission" date="2013-12" db="EMBL/GenBank/DDBJ databases">
        <title>Evolution of pathogenesis and genome organization in the Tremellales.</title>
        <authorList>
            <person name="Cuomo C."/>
            <person name="Litvintseva A."/>
            <person name="Heitman J."/>
            <person name="Chen Y."/>
            <person name="Sun S."/>
            <person name="Springer D."/>
            <person name="Dromer F."/>
            <person name="Young S."/>
            <person name="Zeng Q."/>
            <person name="Chapman S."/>
            <person name="Gujja S."/>
            <person name="Saif S."/>
            <person name="Birren B."/>
        </authorList>
    </citation>
    <scope>NUCLEOTIDE SEQUENCE [LARGE SCALE GENOMIC DNA]</scope>
    <source>
        <strain evidence="9">CBS 10435</strain>
    </source>
</reference>
<evidence type="ECO:0000256" key="1">
    <source>
        <dbReference type="ARBA" id="ARBA00004141"/>
    </source>
</evidence>
<reference evidence="8 9" key="1">
    <citation type="submission" date="2013-07" db="EMBL/GenBank/DDBJ databases">
        <title>The Genome Sequence of Kwoniella mangroviensis CBS10435.</title>
        <authorList>
            <consortium name="The Broad Institute Genome Sequencing Platform"/>
            <person name="Cuomo C."/>
            <person name="Litvintseva A."/>
            <person name="Chen Y."/>
            <person name="Heitman J."/>
            <person name="Sun S."/>
            <person name="Springer D."/>
            <person name="Dromer F."/>
            <person name="Young S.K."/>
            <person name="Zeng Q."/>
            <person name="Gargeya S."/>
            <person name="Fitzgerald M."/>
            <person name="Abouelleil A."/>
            <person name="Alvarado L."/>
            <person name="Berlin A.M."/>
            <person name="Chapman S.B."/>
            <person name="Dewar J."/>
            <person name="Goldberg J."/>
            <person name="Griggs A."/>
            <person name="Gujja S."/>
            <person name="Hansen M."/>
            <person name="Howarth C."/>
            <person name="Imamovic A."/>
            <person name="Larimer J."/>
            <person name="McCowan C."/>
            <person name="Murphy C."/>
            <person name="Pearson M."/>
            <person name="Priest M."/>
            <person name="Roberts A."/>
            <person name="Saif S."/>
            <person name="Shea T."/>
            <person name="Sykes S."/>
            <person name="Wortman J."/>
            <person name="Nusbaum C."/>
            <person name="Birren B."/>
        </authorList>
    </citation>
    <scope>NUCLEOTIDE SEQUENCE [LARGE SCALE GENOMIC DNA]</scope>
    <source>
        <strain evidence="8 9">CBS 10435</strain>
    </source>
</reference>